<dbReference type="AlphaFoldDB" id="A0A0G4P4V6"/>
<protein>
    <submittedName>
        <fullName evidence="1">Str. FM013</fullName>
    </submittedName>
</protein>
<dbReference type="EMBL" id="HG793138">
    <property type="protein sequence ID" value="CRL21338.1"/>
    <property type="molecule type" value="Genomic_DNA"/>
</dbReference>
<name>A0A0G4P4V6_PENC3</name>
<keyword evidence="2" id="KW-1185">Reference proteome</keyword>
<gene>
    <name evidence="1" type="ORF">PCAMFM013_S005g000502</name>
</gene>
<reference evidence="1 2" key="1">
    <citation type="journal article" date="2014" name="Nat. Commun.">
        <title>Multiple recent horizontal transfers of a large genomic region in cheese making fungi.</title>
        <authorList>
            <person name="Cheeseman K."/>
            <person name="Ropars J."/>
            <person name="Renault P."/>
            <person name="Dupont J."/>
            <person name="Gouzy J."/>
            <person name="Branca A."/>
            <person name="Abraham A.L."/>
            <person name="Ceppi M."/>
            <person name="Conseiller E."/>
            <person name="Debuchy R."/>
            <person name="Malagnac F."/>
            <person name="Goarin A."/>
            <person name="Silar P."/>
            <person name="Lacoste S."/>
            <person name="Sallet E."/>
            <person name="Bensimon A."/>
            <person name="Giraud T."/>
            <person name="Brygoo Y."/>
        </authorList>
    </citation>
    <scope>NUCLEOTIDE SEQUENCE [LARGE SCALE GENOMIC DNA]</scope>
    <source>
        <strain evidence="2">FM 013</strain>
    </source>
</reference>
<proteinExistence type="predicted"/>
<evidence type="ECO:0000313" key="2">
    <source>
        <dbReference type="Proteomes" id="UP000053732"/>
    </source>
</evidence>
<dbReference type="Proteomes" id="UP000053732">
    <property type="component" value="Unassembled WGS sequence"/>
</dbReference>
<organism evidence="1 2">
    <name type="scientific">Penicillium camemberti (strain FM 013)</name>
    <dbReference type="NCBI Taxonomy" id="1429867"/>
    <lineage>
        <taxon>Eukaryota</taxon>
        <taxon>Fungi</taxon>
        <taxon>Dikarya</taxon>
        <taxon>Ascomycota</taxon>
        <taxon>Pezizomycotina</taxon>
        <taxon>Eurotiomycetes</taxon>
        <taxon>Eurotiomycetidae</taxon>
        <taxon>Eurotiales</taxon>
        <taxon>Aspergillaceae</taxon>
        <taxon>Penicillium</taxon>
    </lineage>
</organism>
<accession>A0A0G4P4V6</accession>
<sequence length="102" mass="11859">MTTPAVLTQPIPGDREDYIYVCFGCGIILQDTTRRLDRILYTGLGRCIGCQYSVDGGFLINTQASERIEKHRDFVRKELYWEFSQKATNYRHHQELLDRGSL</sequence>
<evidence type="ECO:0000313" key="1">
    <source>
        <dbReference type="EMBL" id="CRL21338.1"/>
    </source>
</evidence>